<organism evidence="1 2">
    <name type="scientific">Podospora bellae-mahoneyi</name>
    <dbReference type="NCBI Taxonomy" id="2093777"/>
    <lineage>
        <taxon>Eukaryota</taxon>
        <taxon>Fungi</taxon>
        <taxon>Dikarya</taxon>
        <taxon>Ascomycota</taxon>
        <taxon>Pezizomycotina</taxon>
        <taxon>Sordariomycetes</taxon>
        <taxon>Sordariomycetidae</taxon>
        <taxon>Sordariales</taxon>
        <taxon>Podosporaceae</taxon>
        <taxon>Podospora</taxon>
    </lineage>
</organism>
<comment type="caution">
    <text evidence="1">The sequence shown here is derived from an EMBL/GenBank/DDBJ whole genome shotgun (WGS) entry which is preliminary data.</text>
</comment>
<dbReference type="EMBL" id="JAFFGZ010000008">
    <property type="protein sequence ID" value="KAK4640234.1"/>
    <property type="molecule type" value="Genomic_DNA"/>
</dbReference>
<dbReference type="RefSeq" id="XP_062729210.1">
    <property type="nucleotide sequence ID" value="XM_062872953.1"/>
</dbReference>
<evidence type="ECO:0000313" key="2">
    <source>
        <dbReference type="Proteomes" id="UP001322138"/>
    </source>
</evidence>
<protein>
    <submittedName>
        <fullName evidence="1">Uncharacterized protein</fullName>
    </submittedName>
</protein>
<name>A0ABR0F968_9PEZI</name>
<reference evidence="1 2" key="1">
    <citation type="journal article" date="2023" name="bioRxiv">
        <title>High-quality genome assemblies of four members of thePodospora anserinaspecies complex.</title>
        <authorList>
            <person name="Ament-Velasquez S.L."/>
            <person name="Vogan A.A."/>
            <person name="Wallerman O."/>
            <person name="Hartmann F."/>
            <person name="Gautier V."/>
            <person name="Silar P."/>
            <person name="Giraud T."/>
            <person name="Johannesson H."/>
        </authorList>
    </citation>
    <scope>NUCLEOTIDE SEQUENCE [LARGE SCALE GENOMIC DNA]</scope>
    <source>
        <strain evidence="1 2">CBS 112042</strain>
    </source>
</reference>
<evidence type="ECO:0000313" key="1">
    <source>
        <dbReference type="EMBL" id="KAK4640234.1"/>
    </source>
</evidence>
<dbReference type="GeneID" id="87892301"/>
<dbReference type="Proteomes" id="UP001322138">
    <property type="component" value="Unassembled WGS sequence"/>
</dbReference>
<accession>A0ABR0F968</accession>
<proteinExistence type="predicted"/>
<gene>
    <name evidence="1" type="ORF">QC761_0089870</name>
</gene>
<sequence length="81" mass="9026">MSCQLIPLVPWSLESQSRVAERSVGNPVHPAIVHDDNVEQPIMLQGSTPNLPRTDSIHQKTGRAQALEQEILCTTDLDQKR</sequence>
<keyword evidence="2" id="KW-1185">Reference proteome</keyword>